<dbReference type="EMBL" id="WAJR01000004">
    <property type="protein sequence ID" value="KAB1641789.1"/>
    <property type="molecule type" value="Genomic_DNA"/>
</dbReference>
<accession>A0A6N6NP42</accession>
<dbReference type="GeneID" id="98657358"/>
<name>A0A6N6NP42_9ACTN</name>
<sequence>MGAYYAWVNATKMEHLGNMPFRYGVKMLENCRFPNDRTDVALTLLADRWHGDLVAYVSDYTILANCEGKGLAQMAEFFPENPRDYVEDHGEDVGSLFACFKGCEWYLPTEDDPEGEYLHPYTGPLDQEAVVYRYVINETRREYLDRFSGRLLCTVNGVDILEDVTPALLGDTGRLERNGEEAPDGVWVGDVITPTNVSPGEGYVDITPEYTIWP</sequence>
<dbReference type="RefSeq" id="WP_158048957.1">
    <property type="nucleotide sequence ID" value="NZ_WAJR01000004.1"/>
</dbReference>
<dbReference type="AlphaFoldDB" id="A0A6N6NP42"/>
<dbReference type="OrthoDB" id="2035766at2"/>
<evidence type="ECO:0000313" key="2">
    <source>
        <dbReference type="Proteomes" id="UP000468668"/>
    </source>
</evidence>
<gene>
    <name evidence="1" type="ORF">F8C90_02940</name>
</gene>
<organism evidence="1 2">
    <name type="scientific">Ellagibacter isourolithinifaciens</name>
    <dbReference type="NCBI Taxonomy" id="2137581"/>
    <lineage>
        <taxon>Bacteria</taxon>
        <taxon>Bacillati</taxon>
        <taxon>Actinomycetota</taxon>
        <taxon>Coriobacteriia</taxon>
        <taxon>Eggerthellales</taxon>
        <taxon>Eggerthellaceae</taxon>
        <taxon>Ellagibacter</taxon>
    </lineage>
</organism>
<proteinExistence type="predicted"/>
<evidence type="ECO:0000313" key="1">
    <source>
        <dbReference type="EMBL" id="KAB1641789.1"/>
    </source>
</evidence>
<comment type="caution">
    <text evidence="1">The sequence shown here is derived from an EMBL/GenBank/DDBJ whole genome shotgun (WGS) entry which is preliminary data.</text>
</comment>
<keyword evidence="2" id="KW-1185">Reference proteome</keyword>
<protein>
    <submittedName>
        <fullName evidence="1">Uncharacterized protein</fullName>
    </submittedName>
</protein>
<reference evidence="1 2" key="1">
    <citation type="submission" date="2019-09" db="EMBL/GenBank/DDBJ databases">
        <title>Whole genome shotgun sequencing (WGS) of Ellagibacter isourolithinifaciens DSM 104140(T) and Adlercreutzia muris DSM 29508(T).</title>
        <authorList>
            <person name="Stoll D.A."/>
            <person name="Danylec N."/>
            <person name="Huch M."/>
        </authorList>
    </citation>
    <scope>NUCLEOTIDE SEQUENCE [LARGE SCALE GENOMIC DNA]</scope>
    <source>
        <strain evidence="1 2">DSM 104140</strain>
    </source>
</reference>
<dbReference type="Proteomes" id="UP000468668">
    <property type="component" value="Unassembled WGS sequence"/>
</dbReference>